<dbReference type="PANTHER" id="PTHR31672:SF13">
    <property type="entry name" value="F-BOX PROTEIN CPR30-LIKE"/>
    <property type="match status" value="1"/>
</dbReference>
<organism evidence="1 2">
    <name type="scientific">Riccia sorocarpa</name>
    <dbReference type="NCBI Taxonomy" id="122646"/>
    <lineage>
        <taxon>Eukaryota</taxon>
        <taxon>Viridiplantae</taxon>
        <taxon>Streptophyta</taxon>
        <taxon>Embryophyta</taxon>
        <taxon>Marchantiophyta</taxon>
        <taxon>Marchantiopsida</taxon>
        <taxon>Marchantiidae</taxon>
        <taxon>Marchantiales</taxon>
        <taxon>Ricciaceae</taxon>
        <taxon>Riccia</taxon>
    </lineage>
</organism>
<reference evidence="1 2" key="1">
    <citation type="submission" date="2024-09" db="EMBL/GenBank/DDBJ databases">
        <title>Chromosome-scale assembly of Riccia sorocarpa.</title>
        <authorList>
            <person name="Paukszto L."/>
        </authorList>
    </citation>
    <scope>NUCLEOTIDE SEQUENCE [LARGE SCALE GENOMIC DNA]</scope>
    <source>
        <strain evidence="1">LP-2024</strain>
        <tissue evidence="1">Aerial parts of the thallus</tissue>
    </source>
</reference>
<dbReference type="AlphaFoldDB" id="A0ABD3H4V6"/>
<proteinExistence type="predicted"/>
<accession>A0ABD3H4V6</accession>
<evidence type="ECO:0008006" key="3">
    <source>
        <dbReference type="Google" id="ProtNLM"/>
    </source>
</evidence>
<dbReference type="InterPro" id="IPR036047">
    <property type="entry name" value="F-box-like_dom_sf"/>
</dbReference>
<dbReference type="PANTHER" id="PTHR31672">
    <property type="entry name" value="BNACNNG10540D PROTEIN"/>
    <property type="match status" value="1"/>
</dbReference>
<protein>
    <recommendedName>
        <fullName evidence="3">F-box domain-containing protein</fullName>
    </recommendedName>
</protein>
<dbReference type="EMBL" id="JBJQOH010000006">
    <property type="protein sequence ID" value="KAL3685194.1"/>
    <property type="molecule type" value="Genomic_DNA"/>
</dbReference>
<evidence type="ECO:0000313" key="1">
    <source>
        <dbReference type="EMBL" id="KAL3685194.1"/>
    </source>
</evidence>
<gene>
    <name evidence="1" type="ORF">R1sor_003216</name>
</gene>
<dbReference type="SUPFAM" id="SSF81383">
    <property type="entry name" value="F-box domain"/>
    <property type="match status" value="1"/>
</dbReference>
<sequence>MDPEVWKCLLDHEDILRLILCRVSWDTNLRLRSVSKAFYATLSDPSVLTWLSMLTDKSFYTDHSSLKWVDDEIDAEHLEQSHADAVCFFTHLQSTSEGVAYAVVNFELHRWFTLPPLGDLPFGNFNDFKVTGVGEGLMLLERTEGMHGDDSVLDMYELDRFLFNPLTKWFIKLPGVPKKKGSSENHLRMIMAVEKEIVTVVAVGFHTFRRPKFPRLLIWHQGSQDWVQINTRQVPSPILPVDNTLFSLFKTNVVCVGGELFFHIETMEILNPEMLVGERIFSFGSRERAIDIELIWTCNNIMDVKTHLFPHNGALKRVDLDVVAGVLGDILVIRNLDDPSVFILYNLQTKQWCRYYAKDLVQYANTSADSFHINFLWSPKRYDSRQIAPSVR</sequence>
<dbReference type="Proteomes" id="UP001633002">
    <property type="component" value="Unassembled WGS sequence"/>
</dbReference>
<name>A0ABD3H4V6_9MARC</name>
<keyword evidence="2" id="KW-1185">Reference proteome</keyword>
<comment type="caution">
    <text evidence="1">The sequence shown here is derived from an EMBL/GenBank/DDBJ whole genome shotgun (WGS) entry which is preliminary data.</text>
</comment>
<dbReference type="InterPro" id="IPR050796">
    <property type="entry name" value="SCF_F-box_component"/>
</dbReference>
<evidence type="ECO:0000313" key="2">
    <source>
        <dbReference type="Proteomes" id="UP001633002"/>
    </source>
</evidence>